<keyword evidence="4" id="KW-0677">Repeat</keyword>
<evidence type="ECO:0000256" key="1">
    <source>
        <dbReference type="ARBA" id="ARBA00009458"/>
    </source>
</evidence>
<dbReference type="Proteomes" id="UP000225706">
    <property type="component" value="Unassembled WGS sequence"/>
</dbReference>
<dbReference type="SUPFAM" id="SSF56854">
    <property type="entry name" value="Bcl-2 inhibitors of programmed cell death"/>
    <property type="match status" value="1"/>
</dbReference>
<evidence type="ECO:0000313" key="12">
    <source>
        <dbReference type="EMBL" id="PFX28082.1"/>
    </source>
</evidence>
<dbReference type="SMART" id="SM00184">
    <property type="entry name" value="RING"/>
    <property type="match status" value="1"/>
</dbReference>
<evidence type="ECO:0000256" key="7">
    <source>
        <dbReference type="PROSITE-ProRule" id="PRU00175"/>
    </source>
</evidence>
<dbReference type="PANTHER" id="PTHR25462:SF300">
    <property type="entry name" value="RING-TYPE DOMAIN-CONTAINING PROTEIN"/>
    <property type="match status" value="1"/>
</dbReference>
<feature type="region of interest" description="Disordered" evidence="10">
    <location>
        <begin position="299"/>
        <end position="318"/>
    </location>
</feature>
<dbReference type="PROSITE" id="PS50089">
    <property type="entry name" value="ZF_RING_2"/>
    <property type="match status" value="1"/>
</dbReference>
<feature type="domain" description="RING-type" evidence="11">
    <location>
        <begin position="388"/>
        <end position="430"/>
    </location>
</feature>
<evidence type="ECO:0000256" key="4">
    <source>
        <dbReference type="ARBA" id="ARBA00022737"/>
    </source>
</evidence>
<protein>
    <submittedName>
        <fullName evidence="12">Tripartite motif-containing protein 2</fullName>
    </submittedName>
</protein>
<evidence type="ECO:0000259" key="11">
    <source>
        <dbReference type="PROSITE" id="PS50089"/>
    </source>
</evidence>
<dbReference type="Gene3D" id="1.10.437.10">
    <property type="entry name" value="Blc2-like"/>
    <property type="match status" value="1"/>
</dbReference>
<keyword evidence="5 7" id="KW-0863">Zinc-finger</keyword>
<dbReference type="PROSITE" id="PS50062">
    <property type="entry name" value="BCL2_FAMILY"/>
    <property type="match status" value="1"/>
</dbReference>
<feature type="compositionally biased region" description="Basic and acidic residues" evidence="10">
    <location>
        <begin position="299"/>
        <end position="311"/>
    </location>
</feature>
<dbReference type="PROSITE" id="PS00518">
    <property type="entry name" value="ZF_RING_1"/>
    <property type="match status" value="1"/>
</dbReference>
<dbReference type="InterPro" id="IPR017907">
    <property type="entry name" value="Znf_RING_CS"/>
</dbReference>
<feature type="repeat" description="NHL" evidence="8">
    <location>
        <begin position="828"/>
        <end position="870"/>
    </location>
</feature>
<keyword evidence="2" id="KW-0053">Apoptosis</keyword>
<dbReference type="InterPro" id="IPR046371">
    <property type="entry name" value="Bcl-2_BH1-3"/>
</dbReference>
<dbReference type="InterPro" id="IPR001258">
    <property type="entry name" value="NHL_repeat"/>
</dbReference>
<dbReference type="Pfam" id="PF13445">
    <property type="entry name" value="zf-RING_UBOX"/>
    <property type="match status" value="1"/>
</dbReference>
<reference evidence="13" key="1">
    <citation type="journal article" date="2017" name="bioRxiv">
        <title>Comparative analysis of the genomes of Stylophora pistillata and Acropora digitifera provides evidence for extensive differences between species of corals.</title>
        <authorList>
            <person name="Voolstra C.R."/>
            <person name="Li Y."/>
            <person name="Liew Y.J."/>
            <person name="Baumgarten S."/>
            <person name="Zoccola D."/>
            <person name="Flot J.-F."/>
            <person name="Tambutte S."/>
            <person name="Allemand D."/>
            <person name="Aranda M."/>
        </authorList>
    </citation>
    <scope>NUCLEOTIDE SEQUENCE [LARGE SCALE GENOMIC DNA]</scope>
</reference>
<evidence type="ECO:0000256" key="6">
    <source>
        <dbReference type="ARBA" id="ARBA00022833"/>
    </source>
</evidence>
<dbReference type="PANTHER" id="PTHR25462">
    <property type="entry name" value="BONUS, ISOFORM C-RELATED"/>
    <property type="match status" value="1"/>
</dbReference>
<dbReference type="InterPro" id="IPR001841">
    <property type="entry name" value="Znf_RING"/>
</dbReference>
<comment type="caution">
    <text evidence="12">The sequence shown here is derived from an EMBL/GenBank/DDBJ whole genome shotgun (WGS) entry which is preliminary data.</text>
</comment>
<dbReference type="GO" id="GO:0008270">
    <property type="term" value="F:zinc ion binding"/>
    <property type="evidence" value="ECO:0007669"/>
    <property type="project" value="UniProtKB-KW"/>
</dbReference>
<organism evidence="12 13">
    <name type="scientific">Stylophora pistillata</name>
    <name type="common">Smooth cauliflower coral</name>
    <dbReference type="NCBI Taxonomy" id="50429"/>
    <lineage>
        <taxon>Eukaryota</taxon>
        <taxon>Metazoa</taxon>
        <taxon>Cnidaria</taxon>
        <taxon>Anthozoa</taxon>
        <taxon>Hexacorallia</taxon>
        <taxon>Scleractinia</taxon>
        <taxon>Astrocoeniina</taxon>
        <taxon>Pocilloporidae</taxon>
        <taxon>Stylophora</taxon>
    </lineage>
</organism>
<dbReference type="InterPro" id="IPR011042">
    <property type="entry name" value="6-blade_b-propeller_TolB-like"/>
</dbReference>
<dbReference type="SUPFAM" id="SSF101898">
    <property type="entry name" value="NHL repeat"/>
    <property type="match status" value="1"/>
</dbReference>
<proteinExistence type="inferred from homology"/>
<evidence type="ECO:0000256" key="2">
    <source>
        <dbReference type="ARBA" id="ARBA00022703"/>
    </source>
</evidence>
<dbReference type="InterPro" id="IPR002475">
    <property type="entry name" value="Bcl2-like"/>
</dbReference>
<gene>
    <name evidence="12" type="primary">TRIM2</name>
    <name evidence="12" type="ORF">AWC38_SpisGene7196</name>
</gene>
<dbReference type="OrthoDB" id="654191at2759"/>
<evidence type="ECO:0000256" key="3">
    <source>
        <dbReference type="ARBA" id="ARBA00022723"/>
    </source>
</evidence>
<keyword evidence="9" id="KW-0175">Coiled coil</keyword>
<dbReference type="GO" id="GO:0042981">
    <property type="term" value="P:regulation of apoptotic process"/>
    <property type="evidence" value="ECO:0007669"/>
    <property type="project" value="InterPro"/>
</dbReference>
<feature type="region of interest" description="Disordered" evidence="10">
    <location>
        <begin position="1"/>
        <end position="37"/>
    </location>
</feature>
<dbReference type="AlphaFoldDB" id="A0A2B4SHX3"/>
<dbReference type="PROSITE" id="PS51125">
    <property type="entry name" value="NHL"/>
    <property type="match status" value="1"/>
</dbReference>
<keyword evidence="3" id="KW-0479">Metal-binding</keyword>
<dbReference type="InterPro" id="IPR047153">
    <property type="entry name" value="TRIM45/56/19-like"/>
</dbReference>
<dbReference type="InterPro" id="IPR036834">
    <property type="entry name" value="Bcl-2-like_sf"/>
</dbReference>
<evidence type="ECO:0000256" key="9">
    <source>
        <dbReference type="SAM" id="Coils"/>
    </source>
</evidence>
<evidence type="ECO:0000256" key="10">
    <source>
        <dbReference type="SAM" id="MobiDB-lite"/>
    </source>
</evidence>
<dbReference type="Pfam" id="PF00452">
    <property type="entry name" value="Bcl-2"/>
    <property type="match status" value="1"/>
</dbReference>
<dbReference type="EMBL" id="LSMT01000090">
    <property type="protein sequence ID" value="PFX28082.1"/>
    <property type="molecule type" value="Genomic_DNA"/>
</dbReference>
<dbReference type="GO" id="GO:0006915">
    <property type="term" value="P:apoptotic process"/>
    <property type="evidence" value="ECO:0007669"/>
    <property type="project" value="UniProtKB-KW"/>
</dbReference>
<keyword evidence="6" id="KW-0862">Zinc</keyword>
<keyword evidence="13" id="KW-1185">Reference proteome</keyword>
<evidence type="ECO:0000256" key="8">
    <source>
        <dbReference type="PROSITE-ProRule" id="PRU00504"/>
    </source>
</evidence>
<comment type="similarity">
    <text evidence="1">Belongs to the Bcl-2 family.</text>
</comment>
<feature type="compositionally biased region" description="Polar residues" evidence="10">
    <location>
        <begin position="10"/>
        <end position="19"/>
    </location>
</feature>
<feature type="coiled-coil region" evidence="9">
    <location>
        <begin position="462"/>
        <end position="496"/>
    </location>
</feature>
<evidence type="ECO:0000313" key="13">
    <source>
        <dbReference type="Proteomes" id="UP000225706"/>
    </source>
</evidence>
<dbReference type="Gene3D" id="2.120.10.30">
    <property type="entry name" value="TolB, C-terminal domain"/>
    <property type="match status" value="1"/>
</dbReference>
<dbReference type="SUPFAM" id="SSF57850">
    <property type="entry name" value="RING/U-box"/>
    <property type="match status" value="1"/>
</dbReference>
<dbReference type="Gene3D" id="3.30.40.10">
    <property type="entry name" value="Zinc/RING finger domain, C3HC4 (zinc finger)"/>
    <property type="match status" value="1"/>
</dbReference>
<evidence type="ECO:0000256" key="5">
    <source>
        <dbReference type="ARBA" id="ARBA00022771"/>
    </source>
</evidence>
<accession>A0A2B4SHX3</accession>
<name>A0A2B4SHX3_STYPI</name>
<dbReference type="InterPro" id="IPR013083">
    <property type="entry name" value="Znf_RING/FYVE/PHD"/>
</dbReference>
<sequence length="910" mass="103255">MEQDPVEQTYILQGTPEVTTDTDSDKEMENSGPQKSNIDRWASLERIREETRIVVLDYLGSLPADRLTARNFTNSENRVPCLKRAISGLSKSASDAGAYESKRKKFLEMARLQRKLSLNLKRDIETFDHNKLRARAEKKVDFYKRPNELQLPPLSCKSRFDRDHTPSPVLSPEGRVAARLDKISQEIMEMVPNLLDEPLKMIQAESLSYEQFCEAARHLTFDHHIVGWSKVALLCHFAREIAMMGELDDKQLEQLAEHSLRFIQESTAEWIEKKGGWAAFNEEDEDDVHDIESLLEKYREREEKDGKEGPQSKRASGSRSYRNSWNIYFKYGVAAAAVGIGERVWGEASPYGDHNQLISRLAVMAAVSRSEQEEFRKVLSIMGDETTCPVCLEEFQEPKCLPSCAHNVCERCLQNMVRRNSITISCPQCREESFLPPLGVSAFPTNHLLLRLIDNTPARKEKKAVAEAMKFCKEQVEAAEKAIKDMEDCYNKANEQSQAKRCEINKMADTLIQLINDKRKILLAQLDDFMTENYDTDSLRKEREDVSDLFQKARSSIQLANEILREDEIGRILKSGDVLVEQLKEISSTLDTRALEARKLSTQVEIYYNHIQVLESHEKCVEMLGTLTMSATKYIHDGASVGLIDYGRCGEVTQTIETSFFAFAIAVSSVSGDIAVLDEEERHVHVFSSQLDYLASFRIRYGDLWDITFSKDDEIIVVNRECNRLLHYDKEGTFIKKYVKAPNESVKFTRISTDGSGRLLVTSSPRDCCDEPEDEVQSCILVYSHDRRFLLSFGEDKLACPQDVACHQGKFFVTDGDLECIMVFDSNGKFLLDFGNRDLLDPVGITVDVINNVILVCDCSKNSIVAFKPDGEVISRIETAEEPAHVVLSACGTSLVVCFNKALFIQILSH</sequence>
<dbReference type="InterPro" id="IPR027370">
    <property type="entry name" value="Znf-RING_euk"/>
</dbReference>